<dbReference type="PANTHER" id="PTHR22576">
    <property type="entry name" value="MUCOSA ASSOCIATED LYMPHOID TISSUE LYMPHOMA TRANSLOCATION PROTEIN 1/PARACASPASE"/>
    <property type="match status" value="1"/>
</dbReference>
<reference evidence="4" key="1">
    <citation type="submission" date="2023-03" db="EMBL/GenBank/DDBJ databases">
        <authorList>
            <person name="Steffen K."/>
            <person name="Cardenas P."/>
        </authorList>
    </citation>
    <scope>NUCLEOTIDE SEQUENCE</scope>
</reference>
<keyword evidence="5" id="KW-1185">Reference proteome</keyword>
<dbReference type="PANTHER" id="PTHR22576:SF41">
    <property type="entry name" value="CASPASE 14, APOPTOSIS-RELATED CYSTEINE PEPTIDASE"/>
    <property type="match status" value="1"/>
</dbReference>
<name>A0AA35S7K2_GEOBA</name>
<gene>
    <name evidence="4" type="ORF">GBAR_LOCUS13766</name>
</gene>
<dbReference type="InterPro" id="IPR052039">
    <property type="entry name" value="Caspase-related_regulators"/>
</dbReference>
<dbReference type="Pfam" id="PF00656">
    <property type="entry name" value="Peptidase_C14"/>
    <property type="match status" value="1"/>
</dbReference>
<evidence type="ECO:0000256" key="2">
    <source>
        <dbReference type="SAM" id="MobiDB-lite"/>
    </source>
</evidence>
<organism evidence="4 5">
    <name type="scientific">Geodia barretti</name>
    <name type="common">Barrett's horny sponge</name>
    <dbReference type="NCBI Taxonomy" id="519541"/>
    <lineage>
        <taxon>Eukaryota</taxon>
        <taxon>Metazoa</taxon>
        <taxon>Porifera</taxon>
        <taxon>Demospongiae</taxon>
        <taxon>Heteroscleromorpha</taxon>
        <taxon>Tetractinellida</taxon>
        <taxon>Astrophorina</taxon>
        <taxon>Geodiidae</taxon>
        <taxon>Geodia</taxon>
    </lineage>
</organism>
<sequence>MADIKGLQQRYGLTDAERDKKCEDEHLTAISRLISWDSVGPYLKGVTRQDMKDIRHDGQYQQDKRGMLIDKWEETGSEATYRAMITAMVKARKRSEAEKVCELLRPQPVTPPPVVPSSRGSRGGPKGPKGTTLADSPGLAILINCTYENCDNPDMTPLRGTAKDAAAMMETFDRLNYVIHQLDNPTRAQILAKIKEVSASLKTCSLSREEAEEKVVFFAFSGHGTTEDGIEKIYANDGETVQLKDIVYFLTVPPGVQYVPKLFLVDACRGAQTLSEKGVGCGGAAAQTKSAPSANFVKKLPRRIEGNYYIAYATVPHHVSWGGEAGSLWMPKLAKALWDEKDQPFQIIASKVMREVSLQFQQQCNSDDRLNVGPLYLQKKLN</sequence>
<dbReference type="InterPro" id="IPR011600">
    <property type="entry name" value="Pept_C14_caspase"/>
</dbReference>
<evidence type="ECO:0000313" key="5">
    <source>
        <dbReference type="Proteomes" id="UP001174909"/>
    </source>
</evidence>
<dbReference type="PROSITE" id="PS50208">
    <property type="entry name" value="CASPASE_P20"/>
    <property type="match status" value="1"/>
</dbReference>
<dbReference type="SMART" id="SM00115">
    <property type="entry name" value="CASc"/>
    <property type="match status" value="1"/>
</dbReference>
<dbReference type="InterPro" id="IPR011029">
    <property type="entry name" value="DEATH-like_dom_sf"/>
</dbReference>
<dbReference type="GO" id="GO:0006508">
    <property type="term" value="P:proteolysis"/>
    <property type="evidence" value="ECO:0007669"/>
    <property type="project" value="InterPro"/>
</dbReference>
<evidence type="ECO:0000256" key="1">
    <source>
        <dbReference type="ARBA" id="ARBA00010134"/>
    </source>
</evidence>
<accession>A0AA35S7K2</accession>
<dbReference type="InterPro" id="IPR015917">
    <property type="entry name" value="Pept_C14A"/>
</dbReference>
<feature type="domain" description="Caspase family p20" evidence="3">
    <location>
        <begin position="136"/>
        <end position="272"/>
    </location>
</feature>
<dbReference type="SUPFAM" id="SSF47986">
    <property type="entry name" value="DEATH domain"/>
    <property type="match status" value="1"/>
</dbReference>
<dbReference type="Proteomes" id="UP001174909">
    <property type="component" value="Unassembled WGS sequence"/>
</dbReference>
<proteinExistence type="inferred from homology"/>
<dbReference type="CDD" id="cd01670">
    <property type="entry name" value="Death"/>
    <property type="match status" value="1"/>
</dbReference>
<dbReference type="SUPFAM" id="SSF52129">
    <property type="entry name" value="Caspase-like"/>
    <property type="match status" value="1"/>
</dbReference>
<evidence type="ECO:0000313" key="4">
    <source>
        <dbReference type="EMBL" id="CAI8023596.1"/>
    </source>
</evidence>
<comment type="similarity">
    <text evidence="1">Belongs to the peptidase C14A family.</text>
</comment>
<dbReference type="AlphaFoldDB" id="A0AA35S7K2"/>
<dbReference type="EMBL" id="CASHTH010002016">
    <property type="protein sequence ID" value="CAI8023596.1"/>
    <property type="molecule type" value="Genomic_DNA"/>
</dbReference>
<protein>
    <submittedName>
        <fullName evidence="4">Caspase-3</fullName>
    </submittedName>
</protein>
<dbReference type="InterPro" id="IPR001309">
    <property type="entry name" value="Pept_C14_p20"/>
</dbReference>
<dbReference type="Gene3D" id="3.40.50.1460">
    <property type="match status" value="1"/>
</dbReference>
<dbReference type="GO" id="GO:0004197">
    <property type="term" value="F:cysteine-type endopeptidase activity"/>
    <property type="evidence" value="ECO:0007669"/>
    <property type="project" value="InterPro"/>
</dbReference>
<evidence type="ECO:0000259" key="3">
    <source>
        <dbReference type="PROSITE" id="PS50208"/>
    </source>
</evidence>
<comment type="caution">
    <text evidence="4">The sequence shown here is derived from an EMBL/GenBank/DDBJ whole genome shotgun (WGS) entry which is preliminary data.</text>
</comment>
<dbReference type="Gene3D" id="1.10.533.10">
    <property type="entry name" value="Death Domain, Fas"/>
    <property type="match status" value="1"/>
</dbReference>
<feature type="region of interest" description="Disordered" evidence="2">
    <location>
        <begin position="105"/>
        <end position="133"/>
    </location>
</feature>
<dbReference type="InterPro" id="IPR029030">
    <property type="entry name" value="Caspase-like_dom_sf"/>
</dbReference>